<dbReference type="AlphaFoldDB" id="A0A1L3SRA0"/>
<gene>
    <name evidence="5" type="ORF">BSQ44_11580</name>
</gene>
<dbReference type="KEGG" id="meso:BSQ44_11580"/>
<protein>
    <submittedName>
        <fullName evidence="5">LacI family transcriptional regulator</fullName>
    </submittedName>
</protein>
<dbReference type="PROSITE" id="PS50932">
    <property type="entry name" value="HTH_LACI_2"/>
    <property type="match status" value="1"/>
</dbReference>
<feature type="domain" description="HTH lacI-type" evidence="4">
    <location>
        <begin position="3"/>
        <end position="57"/>
    </location>
</feature>
<evidence type="ECO:0000313" key="6">
    <source>
        <dbReference type="Proteomes" id="UP000182840"/>
    </source>
</evidence>
<dbReference type="PRINTS" id="PR00036">
    <property type="entry name" value="HTHLACI"/>
</dbReference>
<dbReference type="PANTHER" id="PTHR30146">
    <property type="entry name" value="LACI-RELATED TRANSCRIPTIONAL REPRESSOR"/>
    <property type="match status" value="1"/>
</dbReference>
<dbReference type="SMART" id="SM00354">
    <property type="entry name" value="HTH_LACI"/>
    <property type="match status" value="1"/>
</dbReference>
<accession>A0A1L3SRA0</accession>
<dbReference type="CDD" id="cd01392">
    <property type="entry name" value="HTH_LacI"/>
    <property type="match status" value="1"/>
</dbReference>
<keyword evidence="6" id="KW-1185">Reference proteome</keyword>
<dbReference type="InterPro" id="IPR025997">
    <property type="entry name" value="SBP_2_dom"/>
</dbReference>
<dbReference type="InterPro" id="IPR028082">
    <property type="entry name" value="Peripla_BP_I"/>
</dbReference>
<dbReference type="SUPFAM" id="SSF53822">
    <property type="entry name" value="Periplasmic binding protein-like I"/>
    <property type="match status" value="1"/>
</dbReference>
<dbReference type="Pfam" id="PF13407">
    <property type="entry name" value="Peripla_BP_4"/>
    <property type="match status" value="1"/>
</dbReference>
<organism evidence="5 6">
    <name type="scientific">Aquibium oceanicum</name>
    <dbReference type="NCBI Taxonomy" id="1670800"/>
    <lineage>
        <taxon>Bacteria</taxon>
        <taxon>Pseudomonadati</taxon>
        <taxon>Pseudomonadota</taxon>
        <taxon>Alphaproteobacteria</taxon>
        <taxon>Hyphomicrobiales</taxon>
        <taxon>Phyllobacteriaceae</taxon>
        <taxon>Aquibium</taxon>
    </lineage>
</organism>
<dbReference type="EMBL" id="CP018171">
    <property type="protein sequence ID" value="APH71929.1"/>
    <property type="molecule type" value="Genomic_DNA"/>
</dbReference>
<dbReference type="PROSITE" id="PS00356">
    <property type="entry name" value="HTH_LACI_1"/>
    <property type="match status" value="1"/>
</dbReference>
<dbReference type="OrthoDB" id="9805774at2"/>
<dbReference type="Proteomes" id="UP000182840">
    <property type="component" value="Chromosome"/>
</dbReference>
<evidence type="ECO:0000313" key="5">
    <source>
        <dbReference type="EMBL" id="APH71929.1"/>
    </source>
</evidence>
<dbReference type="Gene3D" id="1.10.260.40">
    <property type="entry name" value="lambda repressor-like DNA-binding domains"/>
    <property type="match status" value="1"/>
</dbReference>
<evidence type="ECO:0000259" key="4">
    <source>
        <dbReference type="PROSITE" id="PS50932"/>
    </source>
</evidence>
<dbReference type="Pfam" id="PF00356">
    <property type="entry name" value="LacI"/>
    <property type="match status" value="1"/>
</dbReference>
<name>A0A1L3SRA0_9HYPH</name>
<keyword evidence="2" id="KW-0238">DNA-binding</keyword>
<dbReference type="CDD" id="cd06307">
    <property type="entry name" value="PBP1_sugar_binding"/>
    <property type="match status" value="1"/>
</dbReference>
<evidence type="ECO:0000256" key="3">
    <source>
        <dbReference type="ARBA" id="ARBA00023163"/>
    </source>
</evidence>
<sequence length="341" mass="36785">MRPTVNDIAKAAGVSLATVDRVLNARSGVTEKTVQRVNAAIDQLGYVRDVTAANLARQRRYRLAFVLPEAPELFVATLREALSEAGRSSAADRTEIRTLSFPAGNPHALVRTLRTLNAGNTDGVAIFAPETPHVRDAIARLKSDGVPIVALVSDLPSTGRDHFVGIDNIAGGRTAGFLMGKFHGKSGGSVMVLVSSMQARDNVERRLGFDQVMAESFPEIEVLPSLESHDDEEITARVVSEVLDARPDLTGIYSVGHGSRALVEVLRTHHRARQLTIVAHELTSVTREALRSGVIDAVVSQDVGHVVRSALRVLRAKSDGVGIVPAQERIRIEIVVRENLS</sequence>
<evidence type="ECO:0000256" key="1">
    <source>
        <dbReference type="ARBA" id="ARBA00023015"/>
    </source>
</evidence>
<dbReference type="GO" id="GO:0000976">
    <property type="term" value="F:transcription cis-regulatory region binding"/>
    <property type="evidence" value="ECO:0007669"/>
    <property type="project" value="TreeGrafter"/>
</dbReference>
<proteinExistence type="predicted"/>
<keyword evidence="1" id="KW-0805">Transcription regulation</keyword>
<dbReference type="PANTHER" id="PTHR30146:SF152">
    <property type="entry name" value="TRANSCRIPTIONAL REGULATORY PROTEIN"/>
    <property type="match status" value="1"/>
</dbReference>
<dbReference type="InterPro" id="IPR010982">
    <property type="entry name" value="Lambda_DNA-bd_dom_sf"/>
</dbReference>
<dbReference type="InterPro" id="IPR000843">
    <property type="entry name" value="HTH_LacI"/>
</dbReference>
<keyword evidence="3" id="KW-0804">Transcription</keyword>
<dbReference type="Gene3D" id="3.40.50.2300">
    <property type="match status" value="2"/>
</dbReference>
<dbReference type="GO" id="GO:0003700">
    <property type="term" value="F:DNA-binding transcription factor activity"/>
    <property type="evidence" value="ECO:0007669"/>
    <property type="project" value="TreeGrafter"/>
</dbReference>
<reference evidence="6" key="1">
    <citation type="submission" date="2016-11" db="EMBL/GenBank/DDBJ databases">
        <title>Mesorhizobium oceanicum sp. nov., isolated from deep seawater in South China Sea.</title>
        <authorList>
            <person name="Fu G.-Y."/>
        </authorList>
    </citation>
    <scope>NUCLEOTIDE SEQUENCE [LARGE SCALE GENOMIC DNA]</scope>
    <source>
        <strain evidence="6">B7</strain>
    </source>
</reference>
<evidence type="ECO:0000256" key="2">
    <source>
        <dbReference type="ARBA" id="ARBA00023125"/>
    </source>
</evidence>
<dbReference type="SUPFAM" id="SSF47413">
    <property type="entry name" value="lambda repressor-like DNA-binding domains"/>
    <property type="match status" value="1"/>
</dbReference>
<dbReference type="RefSeq" id="WP_072604209.1">
    <property type="nucleotide sequence ID" value="NZ_CP018171.1"/>
</dbReference>
<dbReference type="STRING" id="1670800.BSQ44_11580"/>